<organism evidence="12 13">
    <name type="scientific">Ferrovibrio xuzhouensis</name>
    <dbReference type="NCBI Taxonomy" id="1576914"/>
    <lineage>
        <taxon>Bacteria</taxon>
        <taxon>Pseudomonadati</taxon>
        <taxon>Pseudomonadota</taxon>
        <taxon>Alphaproteobacteria</taxon>
        <taxon>Rhodospirillales</taxon>
        <taxon>Rhodospirillaceae</taxon>
        <taxon>Ferrovibrio</taxon>
    </lineage>
</organism>
<reference evidence="13" key="1">
    <citation type="journal article" date="2019" name="Int. J. Syst. Evol. Microbiol.">
        <title>The Global Catalogue of Microorganisms (GCM) 10K type strain sequencing project: providing services to taxonomists for standard genome sequencing and annotation.</title>
        <authorList>
            <consortium name="The Broad Institute Genomics Platform"/>
            <consortium name="The Broad Institute Genome Sequencing Center for Infectious Disease"/>
            <person name="Wu L."/>
            <person name="Ma J."/>
        </authorList>
    </citation>
    <scope>NUCLEOTIDE SEQUENCE [LARGE SCALE GENOMIC DNA]</scope>
    <source>
        <strain evidence="13">KCTC 42182</strain>
    </source>
</reference>
<dbReference type="Gene3D" id="3.20.20.210">
    <property type="match status" value="1"/>
</dbReference>
<dbReference type="HAMAP" id="MF_00218">
    <property type="entry name" value="URO_D"/>
    <property type="match status" value="1"/>
</dbReference>
<evidence type="ECO:0000256" key="9">
    <source>
        <dbReference type="RuleBase" id="RU004169"/>
    </source>
</evidence>
<protein>
    <recommendedName>
        <fullName evidence="3 7">Uroporphyrinogen decarboxylase</fullName>
        <shortName evidence="7">UPD</shortName>
        <shortName evidence="7">URO-D</shortName>
        <ecNumber evidence="3 7">4.1.1.37</ecNumber>
    </recommendedName>
</protein>
<feature type="binding site" evidence="7">
    <location>
        <begin position="35"/>
        <end position="39"/>
    </location>
    <ligand>
        <name>substrate</name>
    </ligand>
</feature>
<keyword evidence="5 7" id="KW-0456">Lyase</keyword>
<evidence type="ECO:0000259" key="10">
    <source>
        <dbReference type="PROSITE" id="PS00906"/>
    </source>
</evidence>
<comment type="catalytic activity">
    <reaction evidence="7 8">
        <text>uroporphyrinogen III + 4 H(+) = coproporphyrinogen III + 4 CO2</text>
        <dbReference type="Rhea" id="RHEA:19865"/>
        <dbReference type="ChEBI" id="CHEBI:15378"/>
        <dbReference type="ChEBI" id="CHEBI:16526"/>
        <dbReference type="ChEBI" id="CHEBI:57308"/>
        <dbReference type="ChEBI" id="CHEBI:57309"/>
        <dbReference type="EC" id="4.1.1.37"/>
    </reaction>
</comment>
<dbReference type="SUPFAM" id="SSF51726">
    <property type="entry name" value="UROD/MetE-like"/>
    <property type="match status" value="1"/>
</dbReference>
<comment type="caution">
    <text evidence="12">The sequence shown here is derived from an EMBL/GenBank/DDBJ whole genome shotgun (WGS) entry which is preliminary data.</text>
</comment>
<comment type="pathway">
    <text evidence="1 7 8">Porphyrin-containing compound metabolism; protoporphyrin-IX biosynthesis; coproporphyrinogen-III from 5-aminolevulinate: step 4/4.</text>
</comment>
<evidence type="ECO:0000256" key="8">
    <source>
        <dbReference type="RuleBase" id="RU000554"/>
    </source>
</evidence>
<dbReference type="PANTHER" id="PTHR21091:SF169">
    <property type="entry name" value="UROPORPHYRINOGEN DECARBOXYLASE"/>
    <property type="match status" value="1"/>
</dbReference>
<keyword evidence="13" id="KW-1185">Reference proteome</keyword>
<feature type="domain" description="Uroporphyrinogen decarboxylase (URO-D)" evidence="11">
    <location>
        <begin position="149"/>
        <end position="165"/>
    </location>
</feature>
<keyword evidence="4 7" id="KW-0210">Decarboxylase</keyword>
<dbReference type="Proteomes" id="UP001595711">
    <property type="component" value="Unassembled WGS sequence"/>
</dbReference>
<comment type="subunit">
    <text evidence="7">Homodimer.</text>
</comment>
<feature type="binding site" evidence="7">
    <location>
        <position position="332"/>
    </location>
    <ligand>
        <name>substrate</name>
    </ligand>
</feature>
<dbReference type="PROSITE" id="PS00907">
    <property type="entry name" value="UROD_2"/>
    <property type="match status" value="1"/>
</dbReference>
<evidence type="ECO:0000256" key="7">
    <source>
        <dbReference type="HAMAP-Rule" id="MF_00218"/>
    </source>
</evidence>
<comment type="subcellular location">
    <subcellularLocation>
        <location evidence="7">Cytoplasm</location>
    </subcellularLocation>
</comment>
<feature type="binding site" evidence="7">
    <location>
        <position position="161"/>
    </location>
    <ligand>
        <name>substrate</name>
    </ligand>
</feature>
<comment type="similarity">
    <text evidence="2 7 9">Belongs to the uroporphyrinogen decarboxylase family.</text>
</comment>
<feature type="site" description="Transition state stabilizer" evidence="7">
    <location>
        <position position="85"/>
    </location>
</feature>
<proteinExistence type="inferred from homology"/>
<evidence type="ECO:0000256" key="3">
    <source>
        <dbReference type="ARBA" id="ARBA00012288"/>
    </source>
</evidence>
<evidence type="ECO:0000256" key="4">
    <source>
        <dbReference type="ARBA" id="ARBA00022793"/>
    </source>
</evidence>
<sequence>MAQSSQIPSSPIPVKPLLRTLAGLPSERPPLWLMRQAGRYLPEYRELRAKAGSFLDLCYTPELAAEVTLQPIRRFGFDAAILFADILLIPQALGQGLAFKENEGPVLDAIRGAAELTRLNPQGIHGRLGPVYEAVALIKAALPPDCTLIGFAGAPWTVATYMLEGRGSTDHAAAKTWAFGNPEALSRLIDILVEATVAYLGRQIEAGAEVVQLFDTWAGVLPEAEFRRFCLEPVRRIIAAVKEKYPGVPVIAFPRGAGVLLDGYAAATGADALGLDYTVPLGWARDRLWPKTVVQGNLDPRLLVVGGQAMADGVHRLLQSFQGRNHIFNLGHGIVPETPVRHVEDLVRLVKGSAVSA</sequence>
<evidence type="ECO:0000313" key="13">
    <source>
        <dbReference type="Proteomes" id="UP001595711"/>
    </source>
</evidence>
<dbReference type="NCBIfam" id="TIGR01464">
    <property type="entry name" value="hemE"/>
    <property type="match status" value="1"/>
</dbReference>
<dbReference type="PANTHER" id="PTHR21091">
    <property type="entry name" value="METHYLTETRAHYDROFOLATE:HOMOCYSTEINE METHYLTRANSFERASE RELATED"/>
    <property type="match status" value="1"/>
</dbReference>
<evidence type="ECO:0000259" key="11">
    <source>
        <dbReference type="PROSITE" id="PS00907"/>
    </source>
</evidence>
<dbReference type="PROSITE" id="PS00906">
    <property type="entry name" value="UROD_1"/>
    <property type="match status" value="1"/>
</dbReference>
<evidence type="ECO:0000313" key="12">
    <source>
        <dbReference type="EMBL" id="MFC3675563.1"/>
    </source>
</evidence>
<evidence type="ECO:0000256" key="1">
    <source>
        <dbReference type="ARBA" id="ARBA00004804"/>
    </source>
</evidence>
<feature type="domain" description="Uroporphyrinogen decarboxylase (URO-D)" evidence="10">
    <location>
        <begin position="30"/>
        <end position="39"/>
    </location>
</feature>
<keyword evidence="6 7" id="KW-0627">Porphyrin biosynthesis</keyword>
<dbReference type="GO" id="GO:0004853">
    <property type="term" value="F:uroporphyrinogen decarboxylase activity"/>
    <property type="evidence" value="ECO:0007669"/>
    <property type="project" value="UniProtKB-EC"/>
</dbReference>
<dbReference type="Pfam" id="PF01208">
    <property type="entry name" value="URO-D"/>
    <property type="match status" value="1"/>
</dbReference>
<name>A0ABV7VET3_9PROT</name>
<dbReference type="RefSeq" id="WP_379724362.1">
    <property type="nucleotide sequence ID" value="NZ_JBHRYJ010000001.1"/>
</dbReference>
<dbReference type="InterPro" id="IPR006361">
    <property type="entry name" value="Uroporphyrinogen_deCO2ase_HemE"/>
</dbReference>
<evidence type="ECO:0000256" key="2">
    <source>
        <dbReference type="ARBA" id="ARBA00009935"/>
    </source>
</evidence>
<dbReference type="InterPro" id="IPR038071">
    <property type="entry name" value="UROD/MetE-like_sf"/>
</dbReference>
<dbReference type="EMBL" id="JBHRYJ010000001">
    <property type="protein sequence ID" value="MFC3675563.1"/>
    <property type="molecule type" value="Genomic_DNA"/>
</dbReference>
<comment type="caution">
    <text evidence="7">Lacks conserved residue(s) required for the propagation of feature annotation.</text>
</comment>
<feature type="binding site" evidence="7">
    <location>
        <position position="216"/>
    </location>
    <ligand>
        <name>substrate</name>
    </ligand>
</feature>
<keyword evidence="7" id="KW-0963">Cytoplasm</keyword>
<dbReference type="EC" id="4.1.1.37" evidence="3 7"/>
<comment type="function">
    <text evidence="7">Catalyzes the decarboxylation of four acetate groups of uroporphyrinogen-III to yield coproporphyrinogen-III.</text>
</comment>
<gene>
    <name evidence="7 12" type="primary">hemE</name>
    <name evidence="12" type="ORF">ACFOOQ_08420</name>
</gene>
<feature type="binding site" evidence="7">
    <location>
        <position position="85"/>
    </location>
    <ligand>
        <name>substrate</name>
    </ligand>
</feature>
<dbReference type="InterPro" id="IPR000257">
    <property type="entry name" value="Uroporphyrinogen_deCOase"/>
</dbReference>
<accession>A0ABV7VET3</accession>
<dbReference type="CDD" id="cd00717">
    <property type="entry name" value="URO-D"/>
    <property type="match status" value="1"/>
</dbReference>
<evidence type="ECO:0000256" key="5">
    <source>
        <dbReference type="ARBA" id="ARBA00023239"/>
    </source>
</evidence>
<evidence type="ECO:0000256" key="6">
    <source>
        <dbReference type="ARBA" id="ARBA00023244"/>
    </source>
</evidence>